<keyword evidence="5 9" id="KW-0479">Metal-binding</keyword>
<evidence type="ECO:0000256" key="3">
    <source>
        <dbReference type="ARBA" id="ARBA00022448"/>
    </source>
</evidence>
<comment type="caution">
    <text evidence="11">The sequence shown here is derived from an EMBL/GenBank/DDBJ whole genome shotgun (WGS) entry which is preliminary data.</text>
</comment>
<dbReference type="PRINTS" id="PR00354">
    <property type="entry name" value="7FE8SFRDOXIN"/>
</dbReference>
<evidence type="ECO:0000313" key="11">
    <source>
        <dbReference type="EMBL" id="PQO30466.1"/>
    </source>
</evidence>
<dbReference type="RefSeq" id="WP_105332371.1">
    <property type="nucleotide sequence ID" value="NZ_PUHY01000014.1"/>
</dbReference>
<evidence type="ECO:0000256" key="9">
    <source>
        <dbReference type="RuleBase" id="RU365098"/>
    </source>
</evidence>
<dbReference type="GO" id="GO:0009055">
    <property type="term" value="F:electron transfer activity"/>
    <property type="evidence" value="ECO:0007669"/>
    <property type="project" value="UniProtKB-UniRule"/>
</dbReference>
<gene>
    <name evidence="11" type="ORF">C5Y83_24205</name>
</gene>
<sequence length="94" mass="10528">MTHVVTGLCDGCKYTDCVTVCPCECFHEGERMLFIDPELCIDCGACIPECPVDAIYLDEDVPPEWESYVKLNAEMVEQTPVILVKKSPLADNER</sequence>
<accession>A0A2S8FE71</accession>
<dbReference type="SUPFAM" id="SSF54862">
    <property type="entry name" value="4Fe-4S ferredoxins"/>
    <property type="match status" value="1"/>
</dbReference>
<evidence type="ECO:0000313" key="12">
    <source>
        <dbReference type="Proteomes" id="UP000238322"/>
    </source>
</evidence>
<evidence type="ECO:0000256" key="7">
    <source>
        <dbReference type="ARBA" id="ARBA00023004"/>
    </source>
</evidence>
<keyword evidence="8 9" id="KW-0411">Iron-sulfur</keyword>
<dbReference type="AlphaFoldDB" id="A0A2S8FE71"/>
<feature type="domain" description="4Fe-4S ferredoxin-type" evidence="10">
    <location>
        <begin position="31"/>
        <end position="60"/>
    </location>
</feature>
<dbReference type="InterPro" id="IPR017896">
    <property type="entry name" value="4Fe4S_Fe-S-bd"/>
</dbReference>
<evidence type="ECO:0000259" key="10">
    <source>
        <dbReference type="PROSITE" id="PS51379"/>
    </source>
</evidence>
<evidence type="ECO:0000256" key="1">
    <source>
        <dbReference type="ARBA" id="ARBA00001927"/>
    </source>
</evidence>
<dbReference type="GO" id="GO:0051539">
    <property type="term" value="F:4 iron, 4 sulfur cluster binding"/>
    <property type="evidence" value="ECO:0007669"/>
    <property type="project" value="UniProtKB-UniRule"/>
</dbReference>
<keyword evidence="3 9" id="KW-0813">Transport</keyword>
<protein>
    <recommendedName>
        <fullName evidence="9">Ferredoxin</fullName>
    </recommendedName>
</protein>
<dbReference type="EMBL" id="PUHY01000014">
    <property type="protein sequence ID" value="PQO30466.1"/>
    <property type="molecule type" value="Genomic_DNA"/>
</dbReference>
<dbReference type="OrthoDB" id="9798098at2"/>
<dbReference type="GO" id="GO:0046872">
    <property type="term" value="F:metal ion binding"/>
    <property type="evidence" value="ECO:0007669"/>
    <property type="project" value="UniProtKB-UniRule"/>
</dbReference>
<organism evidence="11 12">
    <name type="scientific">Blastopirellula marina</name>
    <dbReference type="NCBI Taxonomy" id="124"/>
    <lineage>
        <taxon>Bacteria</taxon>
        <taxon>Pseudomonadati</taxon>
        <taxon>Planctomycetota</taxon>
        <taxon>Planctomycetia</taxon>
        <taxon>Pirellulales</taxon>
        <taxon>Pirellulaceae</taxon>
        <taxon>Blastopirellula</taxon>
    </lineage>
</organism>
<dbReference type="InterPro" id="IPR000813">
    <property type="entry name" value="7Fe_ferredoxin"/>
</dbReference>
<dbReference type="InterPro" id="IPR050294">
    <property type="entry name" value="RnfB_subfamily"/>
</dbReference>
<dbReference type="PROSITE" id="PS51379">
    <property type="entry name" value="4FE4S_FER_2"/>
    <property type="match status" value="1"/>
</dbReference>
<keyword evidence="7 9" id="KW-0408">Iron</keyword>
<dbReference type="Pfam" id="PF00037">
    <property type="entry name" value="Fer4"/>
    <property type="match status" value="1"/>
</dbReference>
<dbReference type="InterPro" id="IPR017900">
    <property type="entry name" value="4Fe4S_Fe_S_CS"/>
</dbReference>
<evidence type="ECO:0000256" key="6">
    <source>
        <dbReference type="ARBA" id="ARBA00022982"/>
    </source>
</evidence>
<comment type="cofactor">
    <cofactor evidence="1">
        <name>[3Fe-4S] cluster</name>
        <dbReference type="ChEBI" id="CHEBI:21137"/>
    </cofactor>
</comment>
<keyword evidence="4 9" id="KW-0004">4Fe-4S</keyword>
<dbReference type="PANTHER" id="PTHR42859:SF2">
    <property type="entry name" value="FERREDOXIN"/>
    <property type="match status" value="1"/>
</dbReference>
<keyword evidence="6 9" id="KW-0249">Electron transport</keyword>
<comment type="function">
    <text evidence="9">Ferredoxins are iron-sulfur proteins that transfer electrons in a wide variety of metabolic reactions.</text>
</comment>
<reference evidence="11 12" key="1">
    <citation type="submission" date="2018-02" db="EMBL/GenBank/DDBJ databases">
        <title>Comparative genomes isolates from brazilian mangrove.</title>
        <authorList>
            <person name="Araujo J.E."/>
            <person name="Taketani R.G."/>
            <person name="Silva M.C.P."/>
            <person name="Loureco M.V."/>
            <person name="Andreote F.D."/>
        </authorList>
    </citation>
    <scope>NUCLEOTIDE SEQUENCE [LARGE SCALE GENOMIC DNA]</scope>
    <source>
        <strain evidence="11 12">Hex-1 MGV</strain>
    </source>
</reference>
<name>A0A2S8FE71_9BACT</name>
<dbReference type="Gene3D" id="3.30.70.20">
    <property type="match status" value="1"/>
</dbReference>
<dbReference type="Proteomes" id="UP000238322">
    <property type="component" value="Unassembled WGS sequence"/>
</dbReference>
<dbReference type="PANTHER" id="PTHR42859">
    <property type="entry name" value="OXIDOREDUCTASE"/>
    <property type="match status" value="1"/>
</dbReference>
<evidence type="ECO:0000256" key="4">
    <source>
        <dbReference type="ARBA" id="ARBA00022485"/>
    </source>
</evidence>
<dbReference type="PROSITE" id="PS00198">
    <property type="entry name" value="4FE4S_FER_1"/>
    <property type="match status" value="1"/>
</dbReference>
<proteinExistence type="predicted"/>
<evidence type="ECO:0000256" key="5">
    <source>
        <dbReference type="ARBA" id="ARBA00022723"/>
    </source>
</evidence>
<evidence type="ECO:0000256" key="2">
    <source>
        <dbReference type="ARBA" id="ARBA00001966"/>
    </source>
</evidence>
<evidence type="ECO:0000256" key="8">
    <source>
        <dbReference type="ARBA" id="ARBA00023014"/>
    </source>
</evidence>
<comment type="cofactor">
    <cofactor evidence="2 9">
        <name>[4Fe-4S] cluster</name>
        <dbReference type="ChEBI" id="CHEBI:49883"/>
    </cofactor>
</comment>